<reference evidence="4 5" key="1">
    <citation type="journal article" date="2019" name="Genome Biol. Evol.">
        <title>Genomic Plasticity Mediated by Transposable Elements in the Plant Pathogenic Fungus Colletotrichum higginsianum.</title>
        <authorList>
            <person name="Tsushima A."/>
            <person name="Gan P."/>
            <person name="Kumakura N."/>
            <person name="Narusaka M."/>
            <person name="Takano Y."/>
            <person name="Narusaka Y."/>
            <person name="Shirasu K."/>
        </authorList>
    </citation>
    <scope>NUCLEOTIDE SEQUENCE [LARGE SCALE GENOMIC DNA]</scope>
    <source>
        <strain evidence="4 5">MAFF305635-RFP</strain>
    </source>
</reference>
<dbReference type="Proteomes" id="UP000305883">
    <property type="component" value="Unassembled WGS sequence"/>
</dbReference>
<evidence type="ECO:0000313" key="4">
    <source>
        <dbReference type="EMBL" id="TID06932.1"/>
    </source>
</evidence>
<keyword evidence="1" id="KW-0378">Hydrolase</keyword>
<gene>
    <name evidence="4" type="ORF">CH35J_000186</name>
</gene>
<name>A0A4V4NE17_9PEZI</name>
<sequence length="238" mass="25449">MSILKTIAVACSLTPLAHAGKNSIASRQNVNTTCTEIHYFEARGTTLSYPGSLITVIDPLMKAFPNSNYEDIVYPATDERGSDSYFEGVQNGAKQINSYAQACPESQIVLMGYSQGALVLGDILAGGGDNSILGNLTQPLVKSCGAGKQISAILLYGNPRHMPNQTYNVGNVSAADATGKYPRTAAQLTNLNKYADRIHDFCNFHDGVCDARGSDLSAHLAYSADYDAEAIAWLQSKL</sequence>
<dbReference type="OrthoDB" id="2586582at2759"/>
<dbReference type="SMART" id="SM01110">
    <property type="entry name" value="Cutinase"/>
    <property type="match status" value="1"/>
</dbReference>
<dbReference type="PANTHER" id="PTHR33630:SF13">
    <property type="entry name" value="ACETYLXYLAN ESTERASE"/>
    <property type="match status" value="1"/>
</dbReference>
<organism evidence="4 5">
    <name type="scientific">Colletotrichum higginsianum</name>
    <dbReference type="NCBI Taxonomy" id="80884"/>
    <lineage>
        <taxon>Eukaryota</taxon>
        <taxon>Fungi</taxon>
        <taxon>Dikarya</taxon>
        <taxon>Ascomycota</taxon>
        <taxon>Pezizomycotina</taxon>
        <taxon>Sordariomycetes</taxon>
        <taxon>Hypocreomycetidae</taxon>
        <taxon>Glomerellales</taxon>
        <taxon>Glomerellaceae</taxon>
        <taxon>Colletotrichum</taxon>
        <taxon>Colletotrichum destructivum species complex</taxon>
    </lineage>
</organism>
<feature type="chain" id="PRO_5020323534" evidence="3">
    <location>
        <begin position="20"/>
        <end position="238"/>
    </location>
</feature>
<evidence type="ECO:0000256" key="3">
    <source>
        <dbReference type="SAM" id="SignalP"/>
    </source>
</evidence>
<dbReference type="InterPro" id="IPR000675">
    <property type="entry name" value="Cutinase/axe"/>
</dbReference>
<accession>A0A4V4NE17</accession>
<feature type="signal peptide" evidence="3">
    <location>
        <begin position="1"/>
        <end position="19"/>
    </location>
</feature>
<dbReference type="SUPFAM" id="SSF53474">
    <property type="entry name" value="alpha/beta-Hydrolases"/>
    <property type="match status" value="1"/>
</dbReference>
<dbReference type="AlphaFoldDB" id="A0A4V4NE17"/>
<proteinExistence type="predicted"/>
<protein>
    <submittedName>
        <fullName evidence="4">Acetylxylan esterase 2</fullName>
    </submittedName>
</protein>
<keyword evidence="3" id="KW-0732">Signal</keyword>
<evidence type="ECO:0000256" key="2">
    <source>
        <dbReference type="ARBA" id="ARBA00023157"/>
    </source>
</evidence>
<dbReference type="EMBL" id="MWPZ01000001">
    <property type="protein sequence ID" value="TID06932.1"/>
    <property type="molecule type" value="Genomic_DNA"/>
</dbReference>
<evidence type="ECO:0000256" key="1">
    <source>
        <dbReference type="ARBA" id="ARBA00022801"/>
    </source>
</evidence>
<dbReference type="Pfam" id="PF01083">
    <property type="entry name" value="Cutinase"/>
    <property type="match status" value="1"/>
</dbReference>
<dbReference type="Gene3D" id="3.40.50.1820">
    <property type="entry name" value="alpha/beta hydrolase"/>
    <property type="match status" value="1"/>
</dbReference>
<evidence type="ECO:0000313" key="5">
    <source>
        <dbReference type="Proteomes" id="UP000305883"/>
    </source>
</evidence>
<comment type="caution">
    <text evidence="4">The sequence shown here is derived from an EMBL/GenBank/DDBJ whole genome shotgun (WGS) entry which is preliminary data.</text>
</comment>
<dbReference type="GO" id="GO:0052689">
    <property type="term" value="F:carboxylic ester hydrolase activity"/>
    <property type="evidence" value="ECO:0007669"/>
    <property type="project" value="UniProtKB-ARBA"/>
</dbReference>
<dbReference type="InterPro" id="IPR029058">
    <property type="entry name" value="AB_hydrolase_fold"/>
</dbReference>
<dbReference type="PANTHER" id="PTHR33630">
    <property type="entry name" value="CUTINASE RV1984C-RELATED-RELATED"/>
    <property type="match status" value="1"/>
</dbReference>
<keyword evidence="2" id="KW-1015">Disulfide bond</keyword>